<proteinExistence type="predicted"/>
<dbReference type="PANTHER" id="PTHR43790:SF8">
    <property type="entry name" value="SUGAR ABC TRANSPORTER ATP-BINDING PROTEIN"/>
    <property type="match status" value="1"/>
</dbReference>
<keyword evidence="2" id="KW-0067">ATP-binding</keyword>
<dbReference type="Gene3D" id="3.40.50.300">
    <property type="entry name" value="P-loop containing nucleotide triphosphate hydrolases"/>
    <property type="match status" value="1"/>
</dbReference>
<dbReference type="PATRIC" id="fig|186479.3.peg.5125"/>
<dbReference type="AlphaFoldDB" id="A0A0N8PR09"/>
<keyword evidence="1" id="KW-0547">Nucleotide-binding</keyword>
<dbReference type="Pfam" id="PF00005">
    <property type="entry name" value="ABC_tran"/>
    <property type="match status" value="1"/>
</dbReference>
<dbReference type="GO" id="GO:0016887">
    <property type="term" value="F:ATP hydrolysis activity"/>
    <property type="evidence" value="ECO:0007669"/>
    <property type="project" value="InterPro"/>
</dbReference>
<dbReference type="SUPFAM" id="SSF52540">
    <property type="entry name" value="P-loop containing nucleoside triphosphate hydrolases"/>
    <property type="match status" value="1"/>
</dbReference>
<organism evidence="4 5">
    <name type="scientific">Kouleothrix aurantiaca</name>
    <dbReference type="NCBI Taxonomy" id="186479"/>
    <lineage>
        <taxon>Bacteria</taxon>
        <taxon>Bacillati</taxon>
        <taxon>Chloroflexota</taxon>
        <taxon>Chloroflexia</taxon>
        <taxon>Chloroflexales</taxon>
        <taxon>Roseiflexineae</taxon>
        <taxon>Roseiflexaceae</taxon>
        <taxon>Kouleothrix</taxon>
    </lineage>
</organism>
<dbReference type="EMBL" id="LJCR01002519">
    <property type="protein sequence ID" value="KPV48613.1"/>
    <property type="molecule type" value="Genomic_DNA"/>
</dbReference>
<comment type="caution">
    <text evidence="4">The sequence shown here is derived from an EMBL/GenBank/DDBJ whole genome shotgun (WGS) entry which is preliminary data.</text>
</comment>
<protein>
    <submittedName>
        <fullName evidence="4">Histidine kinase</fullName>
    </submittedName>
</protein>
<sequence length="152" mass="16622">MEPVLRCINLSKSFGVLPVLRQVSFDVAPGEVLGLAGRSGSGKSVLAMLLAGVEVPSEGDIYLDGRRLRWPIQSRAHGIAVIHQHPELAAKLDITSNIFLGNELGWPSAGGWLKLPYRRRMHQRAGAILDRLDVEVGSLREPVGNLSIEQRQ</sequence>
<evidence type="ECO:0000313" key="5">
    <source>
        <dbReference type="Proteomes" id="UP000050509"/>
    </source>
</evidence>
<dbReference type="PANTHER" id="PTHR43790">
    <property type="entry name" value="CARBOHYDRATE TRANSPORT ATP-BINDING PROTEIN MG119-RELATED"/>
    <property type="match status" value="1"/>
</dbReference>
<reference evidence="4 5" key="1">
    <citation type="submission" date="2015-09" db="EMBL/GenBank/DDBJ databases">
        <title>Draft genome sequence of Kouleothrix aurantiaca JCM 19913.</title>
        <authorList>
            <person name="Hemp J."/>
        </authorList>
    </citation>
    <scope>NUCLEOTIDE SEQUENCE [LARGE SCALE GENOMIC DNA]</scope>
    <source>
        <strain evidence="4 5">COM-B</strain>
    </source>
</reference>
<dbReference type="GO" id="GO:0016301">
    <property type="term" value="F:kinase activity"/>
    <property type="evidence" value="ECO:0007669"/>
    <property type="project" value="UniProtKB-KW"/>
</dbReference>
<dbReference type="Proteomes" id="UP000050509">
    <property type="component" value="Unassembled WGS sequence"/>
</dbReference>
<evidence type="ECO:0000256" key="2">
    <source>
        <dbReference type="ARBA" id="ARBA00022840"/>
    </source>
</evidence>
<keyword evidence="5" id="KW-1185">Reference proteome</keyword>
<dbReference type="InterPro" id="IPR050107">
    <property type="entry name" value="ABC_carbohydrate_import_ATPase"/>
</dbReference>
<keyword evidence="4" id="KW-0418">Kinase</keyword>
<feature type="non-terminal residue" evidence="4">
    <location>
        <position position="152"/>
    </location>
</feature>
<feature type="domain" description="ABC transporter" evidence="3">
    <location>
        <begin position="20"/>
        <end position="151"/>
    </location>
</feature>
<dbReference type="GO" id="GO:0005524">
    <property type="term" value="F:ATP binding"/>
    <property type="evidence" value="ECO:0007669"/>
    <property type="project" value="UniProtKB-KW"/>
</dbReference>
<dbReference type="InterPro" id="IPR027417">
    <property type="entry name" value="P-loop_NTPase"/>
</dbReference>
<accession>A0A0N8PR09</accession>
<evidence type="ECO:0000313" key="4">
    <source>
        <dbReference type="EMBL" id="KPV48613.1"/>
    </source>
</evidence>
<name>A0A0N8PR09_9CHLR</name>
<gene>
    <name evidence="4" type="ORF">SE17_37120</name>
</gene>
<dbReference type="InterPro" id="IPR003439">
    <property type="entry name" value="ABC_transporter-like_ATP-bd"/>
</dbReference>
<evidence type="ECO:0000256" key="1">
    <source>
        <dbReference type="ARBA" id="ARBA00022741"/>
    </source>
</evidence>
<keyword evidence="4" id="KW-0808">Transferase</keyword>
<evidence type="ECO:0000259" key="3">
    <source>
        <dbReference type="Pfam" id="PF00005"/>
    </source>
</evidence>